<dbReference type="InterPro" id="IPR008011">
    <property type="entry name" value="Complex1_LYR_dom"/>
</dbReference>
<dbReference type="CDD" id="cd20267">
    <property type="entry name" value="Complex1_LYR_LYRM7"/>
    <property type="match status" value="1"/>
</dbReference>
<dbReference type="PANTHER" id="PTHR46749:SF1">
    <property type="entry name" value="COMPLEX III ASSEMBLY FACTOR LYRM7"/>
    <property type="match status" value="1"/>
</dbReference>
<evidence type="ECO:0000313" key="10">
    <source>
        <dbReference type="EMBL" id="KAK2141730.1"/>
    </source>
</evidence>
<dbReference type="GO" id="GO:0044183">
    <property type="term" value="F:protein folding chaperone"/>
    <property type="evidence" value="ECO:0007669"/>
    <property type="project" value="TreeGrafter"/>
</dbReference>
<evidence type="ECO:0000256" key="8">
    <source>
        <dbReference type="ARBA" id="ARBA00031830"/>
    </source>
</evidence>
<feature type="domain" description="Complex 1 LYR protein" evidence="9">
    <location>
        <begin position="5"/>
        <end position="64"/>
    </location>
</feature>
<dbReference type="InterPro" id="IPR045298">
    <property type="entry name" value="Complex1_LYR_LYRM7"/>
</dbReference>
<gene>
    <name evidence="10" type="ORF">LSH36_1051g00042</name>
</gene>
<evidence type="ECO:0000259" key="9">
    <source>
        <dbReference type="Pfam" id="PF05347"/>
    </source>
</evidence>
<dbReference type="PANTHER" id="PTHR46749">
    <property type="entry name" value="COMPLEX III ASSEMBLY FACTOR LYRM7"/>
    <property type="match status" value="1"/>
</dbReference>
<evidence type="ECO:0000256" key="5">
    <source>
        <dbReference type="ARBA" id="ARBA00025430"/>
    </source>
</evidence>
<accession>A0AAD9MQI4</accession>
<comment type="subunit">
    <text evidence="6">Interacts with UQCRFS1.</text>
</comment>
<dbReference type="GO" id="GO:0005759">
    <property type="term" value="C:mitochondrial matrix"/>
    <property type="evidence" value="ECO:0007669"/>
    <property type="project" value="UniProtKB-SubCell"/>
</dbReference>
<comment type="caution">
    <text evidence="10">The sequence shown here is derived from an EMBL/GenBank/DDBJ whole genome shotgun (WGS) entry which is preliminary data.</text>
</comment>
<dbReference type="AlphaFoldDB" id="A0AAD9MQI4"/>
<reference evidence="10" key="1">
    <citation type="journal article" date="2023" name="Mol. Biol. Evol.">
        <title>Third-Generation Sequencing Reveals the Adaptive Role of the Epigenome in Three Deep-Sea Polychaetes.</title>
        <authorList>
            <person name="Perez M."/>
            <person name="Aroh O."/>
            <person name="Sun Y."/>
            <person name="Lan Y."/>
            <person name="Juniper S.K."/>
            <person name="Young C.R."/>
            <person name="Angers B."/>
            <person name="Qian P.Y."/>
        </authorList>
    </citation>
    <scope>NUCLEOTIDE SEQUENCE</scope>
    <source>
        <strain evidence="10">P08H-3</strain>
    </source>
</reference>
<evidence type="ECO:0000256" key="4">
    <source>
        <dbReference type="ARBA" id="ARBA00023186"/>
    </source>
</evidence>
<evidence type="ECO:0000313" key="11">
    <source>
        <dbReference type="Proteomes" id="UP001208570"/>
    </source>
</evidence>
<keyword evidence="3" id="KW-0496">Mitochondrion</keyword>
<keyword evidence="11" id="KW-1185">Reference proteome</keyword>
<keyword evidence="4" id="KW-0143">Chaperone</keyword>
<evidence type="ECO:0000256" key="2">
    <source>
        <dbReference type="ARBA" id="ARBA00009508"/>
    </source>
</evidence>
<name>A0AAD9MQI4_9ANNE</name>
<organism evidence="10 11">
    <name type="scientific">Paralvinella palmiformis</name>
    <dbReference type="NCBI Taxonomy" id="53620"/>
    <lineage>
        <taxon>Eukaryota</taxon>
        <taxon>Metazoa</taxon>
        <taxon>Spiralia</taxon>
        <taxon>Lophotrochozoa</taxon>
        <taxon>Annelida</taxon>
        <taxon>Polychaeta</taxon>
        <taxon>Sedentaria</taxon>
        <taxon>Canalipalpata</taxon>
        <taxon>Terebellida</taxon>
        <taxon>Terebelliformia</taxon>
        <taxon>Alvinellidae</taxon>
        <taxon>Paralvinella</taxon>
    </lineage>
</organism>
<dbReference type="GO" id="GO:0034551">
    <property type="term" value="P:mitochondrial respiratory chain complex III assembly"/>
    <property type="evidence" value="ECO:0007669"/>
    <property type="project" value="InterPro"/>
</dbReference>
<evidence type="ECO:0000256" key="7">
    <source>
        <dbReference type="ARBA" id="ARBA00026165"/>
    </source>
</evidence>
<proteinExistence type="inferred from homology"/>
<dbReference type="Proteomes" id="UP001208570">
    <property type="component" value="Unassembled WGS sequence"/>
</dbReference>
<dbReference type="EMBL" id="JAODUP010001051">
    <property type="protein sequence ID" value="KAK2141730.1"/>
    <property type="molecule type" value="Genomic_DNA"/>
</dbReference>
<comment type="subcellular location">
    <subcellularLocation>
        <location evidence="1">Mitochondrion matrix</location>
    </subcellularLocation>
</comment>
<comment type="function">
    <text evidence="5">Assembly factor required for Rieske Fe-S protein UQCRFS1 incorporation into the cytochrome b-c1 (CIII) complex. Functions as a chaperone, binding to this subunit within the mitochondrial matrix and stabilizing it prior to its translocation and insertion into the late CIII dimeric intermediate within the mitochondrial inner membrane.</text>
</comment>
<evidence type="ECO:0000256" key="6">
    <source>
        <dbReference type="ARBA" id="ARBA00025809"/>
    </source>
</evidence>
<sequence>MSIRRRVLSCFKELHKTRKTVFANDGYALNAARLRINEEFNKNRDVEDEIQIEQLIRDGYDAAEYLRKFVVQAPYNPETDAFEMKLTKEHHLEDNFPYLGESNTKEERKNK</sequence>
<evidence type="ECO:0000256" key="1">
    <source>
        <dbReference type="ARBA" id="ARBA00004305"/>
    </source>
</evidence>
<dbReference type="InterPro" id="IPR050435">
    <property type="entry name" value="MZM1/LYRM7"/>
</dbReference>
<comment type="similarity">
    <text evidence="2">Belongs to the complex I LYR family.</text>
</comment>
<dbReference type="Pfam" id="PF05347">
    <property type="entry name" value="Complex1_LYR"/>
    <property type="match status" value="1"/>
</dbReference>
<evidence type="ECO:0000256" key="3">
    <source>
        <dbReference type="ARBA" id="ARBA00023128"/>
    </source>
</evidence>
<protein>
    <recommendedName>
        <fullName evidence="7">Complex III assembly factor LYRM7</fullName>
    </recommendedName>
    <alternativeName>
        <fullName evidence="8">LYR motif-containing protein 7</fullName>
    </alternativeName>
</protein>